<feature type="transmembrane region" description="Helical" evidence="1">
    <location>
        <begin position="160"/>
        <end position="181"/>
    </location>
</feature>
<keyword evidence="1" id="KW-1133">Transmembrane helix</keyword>
<feature type="transmembrane region" description="Helical" evidence="1">
    <location>
        <begin position="26"/>
        <end position="46"/>
    </location>
</feature>
<keyword evidence="1" id="KW-0812">Transmembrane</keyword>
<comment type="caution">
    <text evidence="2">The sequence shown here is derived from an EMBL/GenBank/DDBJ whole genome shotgun (WGS) entry which is preliminary data.</text>
</comment>
<dbReference type="Pfam" id="PF04307">
    <property type="entry name" value="YdjM"/>
    <property type="match status" value="1"/>
</dbReference>
<keyword evidence="3" id="KW-1185">Reference proteome</keyword>
<evidence type="ECO:0000256" key="1">
    <source>
        <dbReference type="SAM" id="Phobius"/>
    </source>
</evidence>
<protein>
    <submittedName>
        <fullName evidence="2">Metal-dependent hydrolase</fullName>
    </submittedName>
</protein>
<feature type="transmembrane region" description="Helical" evidence="1">
    <location>
        <begin position="88"/>
        <end position="105"/>
    </location>
</feature>
<dbReference type="InterPro" id="IPR053170">
    <property type="entry name" value="Transcription_regulator"/>
</dbReference>
<dbReference type="PANTHER" id="PTHR40031">
    <property type="entry name" value="HYPOTHETICAL MEMBRANE SPANNING PROTEIN"/>
    <property type="match status" value="1"/>
</dbReference>
<evidence type="ECO:0000313" key="3">
    <source>
        <dbReference type="Proteomes" id="UP001232156"/>
    </source>
</evidence>
<name>A0ABU1D3V4_9BURK</name>
<dbReference type="RefSeq" id="WP_165278341.1">
    <property type="nucleotide sequence ID" value="NZ_JAUZQE010000006.1"/>
</dbReference>
<dbReference type="GO" id="GO:0016787">
    <property type="term" value="F:hydrolase activity"/>
    <property type="evidence" value="ECO:0007669"/>
    <property type="project" value="UniProtKB-KW"/>
</dbReference>
<proteinExistence type="predicted"/>
<dbReference type="EMBL" id="JAUZQE010000006">
    <property type="protein sequence ID" value="MDR4125096.1"/>
    <property type="molecule type" value="Genomic_DNA"/>
</dbReference>
<feature type="transmembrane region" description="Helical" evidence="1">
    <location>
        <begin position="58"/>
        <end position="76"/>
    </location>
</feature>
<keyword evidence="1" id="KW-0472">Membrane</keyword>
<accession>A0ABU1D3V4</accession>
<dbReference type="InterPro" id="IPR007404">
    <property type="entry name" value="YdjM-like"/>
</dbReference>
<dbReference type="PANTHER" id="PTHR40031:SF1">
    <property type="entry name" value="MEMBRANE-BOUND METAL-DEPENDENT HYDROLASE"/>
    <property type="match status" value="1"/>
</dbReference>
<sequence length="354" mass="39442">MDSVTQAVLGAGIAGAMMGRRYGRKALVAGAVLATLPDLDVVIDYGNPLAQMINHRGFSHSLFVLTAFALLLAWLARRFRLHKDGNDYGRLTLTLWLILITHPILDAFTSYGTQLWWPLRPTPASWSSVFIIDPFYTLPLLAGVVAGFVMGMRPATCRALAWLLVVGASYLLASLGAKHWAEQRVHAMLTQQGRTPVAMFSVPQPFNIVLWRVVARMEDGNYVEAVTGMLDPDEREPEFIAFPSNAELGEALTPQTWLDGLRWFTGDWLRYDDIGGKLVVSDLRMGIGTGHYSFRFLVGERDPHTGEWQAVTPEYWQGGPARRDMAALSATLQRVWETGSPLPLAMWNQRMTQP</sequence>
<organism evidence="2 3">
    <name type="scientific">Yanghanlia caeni</name>
    <dbReference type="NCBI Taxonomy" id="3064283"/>
    <lineage>
        <taxon>Bacteria</taxon>
        <taxon>Pseudomonadati</taxon>
        <taxon>Pseudomonadota</taxon>
        <taxon>Betaproteobacteria</taxon>
        <taxon>Burkholderiales</taxon>
        <taxon>Alcaligenaceae</taxon>
        <taxon>Yanghanlia</taxon>
    </lineage>
</organism>
<feature type="transmembrane region" description="Helical" evidence="1">
    <location>
        <begin position="125"/>
        <end position="148"/>
    </location>
</feature>
<dbReference type="Proteomes" id="UP001232156">
    <property type="component" value="Unassembled WGS sequence"/>
</dbReference>
<gene>
    <name evidence="2" type="ORF">Q8947_03735</name>
</gene>
<reference evidence="2 3" key="1">
    <citation type="submission" date="2023-08" db="EMBL/GenBank/DDBJ databases">
        <title>Alcaligenaceae gen. nov., a novel taxon isolated from the sludge of Yixing Pesticide Factory.</title>
        <authorList>
            <person name="Ruan L."/>
        </authorList>
    </citation>
    <scope>NUCLEOTIDE SEQUENCE [LARGE SCALE GENOMIC DNA]</scope>
    <source>
        <strain evidence="2 3">LG-2</strain>
    </source>
</reference>
<evidence type="ECO:0000313" key="2">
    <source>
        <dbReference type="EMBL" id="MDR4125096.1"/>
    </source>
</evidence>
<keyword evidence="2" id="KW-0378">Hydrolase</keyword>